<dbReference type="InterPro" id="IPR010266">
    <property type="entry name" value="NnrS"/>
</dbReference>
<gene>
    <name evidence="2" type="ORF">DIC66_09440</name>
</gene>
<dbReference type="RefSeq" id="WP_117176429.1">
    <property type="nucleotide sequence ID" value="NZ_QFZK01000004.1"/>
</dbReference>
<feature type="transmembrane region" description="Helical" evidence="1">
    <location>
        <begin position="118"/>
        <end position="140"/>
    </location>
</feature>
<keyword evidence="1" id="KW-0812">Transmembrane</keyword>
<dbReference type="Proteomes" id="UP000260665">
    <property type="component" value="Unassembled WGS sequence"/>
</dbReference>
<name>A0A3E1RD97_9BURK</name>
<feature type="transmembrane region" description="Helical" evidence="1">
    <location>
        <begin position="369"/>
        <end position="387"/>
    </location>
</feature>
<feature type="transmembrane region" description="Helical" evidence="1">
    <location>
        <begin position="147"/>
        <end position="168"/>
    </location>
</feature>
<keyword evidence="1" id="KW-0472">Membrane</keyword>
<evidence type="ECO:0000313" key="3">
    <source>
        <dbReference type="Proteomes" id="UP000260665"/>
    </source>
</evidence>
<organism evidence="2 3">
    <name type="scientific">Rhodoferax lacus</name>
    <dbReference type="NCBI Taxonomy" id="2184758"/>
    <lineage>
        <taxon>Bacteria</taxon>
        <taxon>Pseudomonadati</taxon>
        <taxon>Pseudomonadota</taxon>
        <taxon>Betaproteobacteria</taxon>
        <taxon>Burkholderiales</taxon>
        <taxon>Comamonadaceae</taxon>
        <taxon>Rhodoferax</taxon>
    </lineage>
</organism>
<feature type="transmembrane region" description="Helical" evidence="1">
    <location>
        <begin position="62"/>
        <end position="83"/>
    </location>
</feature>
<protein>
    <submittedName>
        <fullName evidence="2">NnrS family protein</fullName>
    </submittedName>
</protein>
<feature type="transmembrane region" description="Helical" evidence="1">
    <location>
        <begin position="270"/>
        <end position="287"/>
    </location>
</feature>
<evidence type="ECO:0000256" key="1">
    <source>
        <dbReference type="SAM" id="Phobius"/>
    </source>
</evidence>
<feature type="transmembrane region" description="Helical" evidence="1">
    <location>
        <begin position="293"/>
        <end position="316"/>
    </location>
</feature>
<dbReference type="Pfam" id="PF05940">
    <property type="entry name" value="NnrS"/>
    <property type="match status" value="1"/>
</dbReference>
<keyword evidence="3" id="KW-1185">Reference proteome</keyword>
<keyword evidence="1" id="KW-1133">Transmembrane helix</keyword>
<reference evidence="2 3" key="1">
    <citation type="submission" date="2018-05" db="EMBL/GenBank/DDBJ databases">
        <title>Rhodoferax soyangensis sp.nov., isolated from an oligotrophic freshwater lake.</title>
        <authorList>
            <person name="Park M."/>
        </authorList>
    </citation>
    <scope>NUCLEOTIDE SEQUENCE [LARGE SCALE GENOMIC DNA]</scope>
    <source>
        <strain evidence="2 3">IMCC26218</strain>
    </source>
</reference>
<proteinExistence type="predicted"/>
<accession>A0A3E1RD97</accession>
<dbReference type="AlphaFoldDB" id="A0A3E1RD97"/>
<feature type="transmembrane region" description="Helical" evidence="1">
    <location>
        <begin position="95"/>
        <end position="112"/>
    </location>
</feature>
<sequence>MATLISIREAPRPGQPPAFALWALGFRPFYLLASGFAALSIALWALQFAGLLGHAYLQGPLWHAHEMLFGFSLAVLVGFLFTAGRNWSGQATPTGAPLAALAALWVAGRVLVLTPWGWVALVVNTAFPLAAAVGLGLAFYKGRNTRNFFFVGLLVLMGLAELCVHLNVLGVLPVPAWAGIGLALDVMLFVLCVMAGRVLPMFTNNGVPGAKAVRIPQLEKAALGLVLALLLADVLQIKGLPLALLAVVGAGAHLARWLRWQPWKTLHNPLVWVLHLAYAWIPLHLLLRAAAELGWVGASAATHALTAGAIGGMVMGMITRTALGHTGRALRAGRVEVTCYALVALAAVVRVAVPLLAPGLTVGAVELSALLWSAGFGLYTVAYWPILSRARSDGLPG</sequence>
<feature type="transmembrane region" description="Helical" evidence="1">
    <location>
        <begin position="337"/>
        <end position="357"/>
    </location>
</feature>
<comment type="caution">
    <text evidence="2">The sequence shown here is derived from an EMBL/GenBank/DDBJ whole genome shotgun (WGS) entry which is preliminary data.</text>
</comment>
<evidence type="ECO:0000313" key="2">
    <source>
        <dbReference type="EMBL" id="RFO97338.1"/>
    </source>
</evidence>
<dbReference type="EMBL" id="QFZK01000004">
    <property type="protein sequence ID" value="RFO97338.1"/>
    <property type="molecule type" value="Genomic_DNA"/>
</dbReference>
<feature type="transmembrane region" description="Helical" evidence="1">
    <location>
        <begin position="29"/>
        <end position="50"/>
    </location>
</feature>
<dbReference type="OrthoDB" id="9770040at2"/>
<feature type="transmembrane region" description="Helical" evidence="1">
    <location>
        <begin position="174"/>
        <end position="196"/>
    </location>
</feature>